<feature type="chain" id="PRO_5045151916" evidence="6">
    <location>
        <begin position="21"/>
        <end position="531"/>
    </location>
</feature>
<sequence length="531" mass="58647">MRLNIYKTFLVLIVMAMASACQKDLLETVPDDRLSAESFWKTERDAVLAVNAVYPNCLDAGDRLFMFDAFTDIGHTNSFFSANAQVEQNVFDASNSVIATLWTELYQGIASANFVLDNLDKIPTADQALINRVRGEAKALRAYQYIKLATRFGDVPLVTKVLSIDEGKALERTSIDTIWDFIDDELSEAADLLPVSYAPADLGRVTKGAAFALQARANLYAGRYQAAADAAEKVIDLGVYQIYPEYGTLFSYSAEGNSEVILDRQYVKSVLPNNIFGTMAPYGQLGRDGANTYVPTKALADMYTMANGKEIAEASSGFDATMPYDNRDPRLRFTLYVPGDIMPNGQVFNSLPNSGTADAVGGTFFATTTGFTLRKYVNSEDAANPTNNGINVILIRYAEVVLTYAEARIELGLIDETTVNAINEVRQRGDVNLPAIALGTSQTELRDIVRRERAVELAFEGLRLNDIRRWGIGEQVIPGAVGGIDYVEEGEVKTYVVPSFQKQFNPSRDYLWPIPYTERVLSPNLSQNPNW</sequence>
<reference evidence="9 10" key="1">
    <citation type="journal article" date="2023" name="Microbiol. Resour. Announc.">
        <title>Complete Genome Sequence of Imperialibacter roseus strain P4T.</title>
        <authorList>
            <person name="Tizabi D.R."/>
            <person name="Bachvaroff T."/>
            <person name="Hill R.T."/>
        </authorList>
    </citation>
    <scope>NUCLEOTIDE SEQUENCE [LARGE SCALE GENOMIC DNA]</scope>
    <source>
        <strain evidence="9 10">P4T</strain>
    </source>
</reference>
<comment type="similarity">
    <text evidence="2">Belongs to the SusD family.</text>
</comment>
<keyword evidence="10" id="KW-1185">Reference proteome</keyword>
<dbReference type="SUPFAM" id="SSF48452">
    <property type="entry name" value="TPR-like"/>
    <property type="match status" value="1"/>
</dbReference>
<evidence type="ECO:0000256" key="3">
    <source>
        <dbReference type="ARBA" id="ARBA00022729"/>
    </source>
</evidence>
<evidence type="ECO:0000256" key="6">
    <source>
        <dbReference type="SAM" id="SignalP"/>
    </source>
</evidence>
<gene>
    <name evidence="9" type="ORF">RT717_16345</name>
</gene>
<accession>A0ABZ0IIZ1</accession>
<dbReference type="Gene3D" id="1.25.40.390">
    <property type="match status" value="1"/>
</dbReference>
<dbReference type="Proteomes" id="UP001302349">
    <property type="component" value="Chromosome"/>
</dbReference>
<dbReference type="EMBL" id="CP136051">
    <property type="protein sequence ID" value="WOK04651.1"/>
    <property type="molecule type" value="Genomic_DNA"/>
</dbReference>
<proteinExistence type="inferred from homology"/>
<dbReference type="PROSITE" id="PS51257">
    <property type="entry name" value="PROKAR_LIPOPROTEIN"/>
    <property type="match status" value="1"/>
</dbReference>
<keyword evidence="4" id="KW-0472">Membrane</keyword>
<organism evidence="9 10">
    <name type="scientific">Imperialibacter roseus</name>
    <dbReference type="NCBI Taxonomy" id="1324217"/>
    <lineage>
        <taxon>Bacteria</taxon>
        <taxon>Pseudomonadati</taxon>
        <taxon>Bacteroidota</taxon>
        <taxon>Cytophagia</taxon>
        <taxon>Cytophagales</taxon>
        <taxon>Flammeovirgaceae</taxon>
        <taxon>Imperialibacter</taxon>
    </lineage>
</organism>
<dbReference type="InterPro" id="IPR012944">
    <property type="entry name" value="SusD_RagB_dom"/>
</dbReference>
<evidence type="ECO:0000256" key="5">
    <source>
        <dbReference type="ARBA" id="ARBA00023237"/>
    </source>
</evidence>
<evidence type="ECO:0000256" key="1">
    <source>
        <dbReference type="ARBA" id="ARBA00004442"/>
    </source>
</evidence>
<keyword evidence="5" id="KW-0998">Cell outer membrane</keyword>
<evidence type="ECO:0000256" key="4">
    <source>
        <dbReference type="ARBA" id="ARBA00023136"/>
    </source>
</evidence>
<feature type="signal peptide" evidence="6">
    <location>
        <begin position="1"/>
        <end position="20"/>
    </location>
</feature>
<dbReference type="InterPro" id="IPR033985">
    <property type="entry name" value="SusD-like_N"/>
</dbReference>
<dbReference type="CDD" id="cd08977">
    <property type="entry name" value="SusD"/>
    <property type="match status" value="1"/>
</dbReference>
<dbReference type="Pfam" id="PF07980">
    <property type="entry name" value="SusD_RagB"/>
    <property type="match status" value="1"/>
</dbReference>
<protein>
    <submittedName>
        <fullName evidence="9">RagB/SusD family nutrient uptake outer membrane protein</fullName>
    </submittedName>
</protein>
<dbReference type="RefSeq" id="WP_317487452.1">
    <property type="nucleotide sequence ID" value="NZ_CP136051.1"/>
</dbReference>
<keyword evidence="3 6" id="KW-0732">Signal</keyword>
<comment type="subcellular location">
    <subcellularLocation>
        <location evidence="1">Cell outer membrane</location>
    </subcellularLocation>
</comment>
<dbReference type="InterPro" id="IPR011990">
    <property type="entry name" value="TPR-like_helical_dom_sf"/>
</dbReference>
<evidence type="ECO:0000259" key="7">
    <source>
        <dbReference type="Pfam" id="PF07980"/>
    </source>
</evidence>
<evidence type="ECO:0000256" key="2">
    <source>
        <dbReference type="ARBA" id="ARBA00006275"/>
    </source>
</evidence>
<feature type="domain" description="RagB/SusD" evidence="7">
    <location>
        <begin position="259"/>
        <end position="531"/>
    </location>
</feature>
<evidence type="ECO:0000259" key="8">
    <source>
        <dbReference type="Pfam" id="PF14322"/>
    </source>
</evidence>
<name>A0ABZ0IIZ1_9BACT</name>
<evidence type="ECO:0000313" key="9">
    <source>
        <dbReference type="EMBL" id="WOK04651.1"/>
    </source>
</evidence>
<dbReference type="Pfam" id="PF14322">
    <property type="entry name" value="SusD-like_3"/>
    <property type="match status" value="1"/>
</dbReference>
<feature type="domain" description="SusD-like N-terminal" evidence="8">
    <location>
        <begin position="71"/>
        <end position="218"/>
    </location>
</feature>
<evidence type="ECO:0000313" key="10">
    <source>
        <dbReference type="Proteomes" id="UP001302349"/>
    </source>
</evidence>